<evidence type="ECO:0000313" key="3">
    <source>
        <dbReference type="WBParaSite" id="mrna-Wban_09802"/>
    </source>
</evidence>
<reference evidence="3" key="3">
    <citation type="submission" date="2024-02" db="UniProtKB">
        <authorList>
            <consortium name="WormBaseParasite"/>
        </authorList>
    </citation>
    <scope>IDENTIFICATION</scope>
    <source>
        <strain evidence="3">pt0022</strain>
    </source>
</reference>
<name>A0AAF5Q534_WUCBA</name>
<reference evidence="2" key="2">
    <citation type="journal article" date="2016" name="Mol. Ecol.">
        <title>Population genomics of the filarial nematode parasite Wuchereria bancrofti from mosquitoes.</title>
        <authorList>
            <person name="Small S.T."/>
            <person name="Reimer L.J."/>
            <person name="Tisch D.J."/>
            <person name="King C.L."/>
            <person name="Christensen B.M."/>
            <person name="Siba P.M."/>
            <person name="Kazura J.W."/>
            <person name="Serre D."/>
            <person name="Zimmerman P.A."/>
        </authorList>
    </citation>
    <scope>NUCLEOTIDE SEQUENCE</scope>
    <source>
        <strain evidence="2">pt0022</strain>
    </source>
</reference>
<dbReference type="AlphaFoldDB" id="A0AAF5Q534"/>
<evidence type="ECO:0000256" key="1">
    <source>
        <dbReference type="SAM" id="Phobius"/>
    </source>
</evidence>
<keyword evidence="1" id="KW-0472">Membrane</keyword>
<keyword evidence="1" id="KW-0812">Transmembrane</keyword>
<protein>
    <submittedName>
        <fullName evidence="3">Uncharacterized protein</fullName>
    </submittedName>
</protein>
<dbReference type="Proteomes" id="UP000093561">
    <property type="component" value="Unassembled WGS sequence"/>
</dbReference>
<proteinExistence type="predicted"/>
<evidence type="ECO:0000313" key="2">
    <source>
        <dbReference type="Proteomes" id="UP000093561"/>
    </source>
</evidence>
<keyword evidence="1" id="KW-1133">Transmembrane helix</keyword>
<organism evidence="2 3">
    <name type="scientific">Wuchereria bancrofti</name>
    <dbReference type="NCBI Taxonomy" id="6293"/>
    <lineage>
        <taxon>Eukaryota</taxon>
        <taxon>Metazoa</taxon>
        <taxon>Ecdysozoa</taxon>
        <taxon>Nematoda</taxon>
        <taxon>Chromadorea</taxon>
        <taxon>Rhabditida</taxon>
        <taxon>Spirurina</taxon>
        <taxon>Spiruromorpha</taxon>
        <taxon>Filarioidea</taxon>
        <taxon>Onchocercidae</taxon>
        <taxon>Wuchereria</taxon>
    </lineage>
</organism>
<dbReference type="WBParaSite" id="mrna-Wban_09802">
    <property type="protein sequence ID" value="mrna-Wban_09802"/>
    <property type="gene ID" value="Wban_09802"/>
</dbReference>
<feature type="transmembrane region" description="Helical" evidence="1">
    <location>
        <begin position="12"/>
        <end position="34"/>
    </location>
</feature>
<sequence>MTTFLLYLYTKNLFHFFFELFFFFFLLLICNLWFD</sequence>
<accession>A0AAF5Q534</accession>
<reference evidence="2" key="1">
    <citation type="submission" date="2015-03" db="EMBL/GenBank/DDBJ databases">
        <title>Wuchereria bancrofti Genome Sequencing Papua New Guinea Strain.</title>
        <authorList>
            <person name="Small S.T."/>
            <person name="Serre D."/>
            <person name="Zimmerman P.A."/>
        </authorList>
    </citation>
    <scope>NUCLEOTIDE SEQUENCE [LARGE SCALE GENOMIC DNA]</scope>
    <source>
        <strain evidence="2">pt0022</strain>
    </source>
</reference>